<dbReference type="InterPro" id="IPR050836">
    <property type="entry name" value="SDS22/Internalin_LRR"/>
</dbReference>
<dbReference type="Pfam" id="PF13676">
    <property type="entry name" value="TIR_2"/>
    <property type="match status" value="1"/>
</dbReference>
<dbReference type="EMBL" id="SJFN01000028">
    <property type="protein sequence ID" value="TBW35102.1"/>
    <property type="molecule type" value="Genomic_DNA"/>
</dbReference>
<dbReference type="RefSeq" id="WP_131310781.1">
    <property type="nucleotide sequence ID" value="NZ_SJFN01000028.1"/>
</dbReference>
<evidence type="ECO:0000313" key="4">
    <source>
        <dbReference type="EMBL" id="TBW35102.1"/>
    </source>
</evidence>
<dbReference type="InterPro" id="IPR000157">
    <property type="entry name" value="TIR_dom"/>
</dbReference>
<comment type="caution">
    <text evidence="4">The sequence shown here is derived from an EMBL/GenBank/DDBJ whole genome shotgun (WGS) entry which is preliminary data.</text>
</comment>
<accession>A0A4Q9VIM1</accession>
<feature type="domain" description="TIR" evidence="3">
    <location>
        <begin position="4"/>
        <end position="112"/>
    </location>
</feature>
<dbReference type="Gene3D" id="3.40.50.10140">
    <property type="entry name" value="Toll/interleukin-1 receptor homology (TIR) domain"/>
    <property type="match status" value="1"/>
</dbReference>
<organism evidence="4 5">
    <name type="scientific">Siculibacillus lacustris</name>
    <dbReference type="NCBI Taxonomy" id="1549641"/>
    <lineage>
        <taxon>Bacteria</taxon>
        <taxon>Pseudomonadati</taxon>
        <taxon>Pseudomonadota</taxon>
        <taxon>Alphaproteobacteria</taxon>
        <taxon>Hyphomicrobiales</taxon>
        <taxon>Ancalomicrobiaceae</taxon>
        <taxon>Siculibacillus</taxon>
    </lineage>
</organism>
<dbReference type="GO" id="GO:0007165">
    <property type="term" value="P:signal transduction"/>
    <property type="evidence" value="ECO:0007669"/>
    <property type="project" value="InterPro"/>
</dbReference>
<keyword evidence="1" id="KW-0433">Leucine-rich repeat</keyword>
<dbReference type="Pfam" id="PF12799">
    <property type="entry name" value="LRR_4"/>
    <property type="match status" value="1"/>
</dbReference>
<dbReference type="AlphaFoldDB" id="A0A4Q9VIM1"/>
<keyword evidence="5" id="KW-1185">Reference proteome</keyword>
<dbReference type="InterPro" id="IPR032675">
    <property type="entry name" value="LRR_dom_sf"/>
</dbReference>
<dbReference type="SUPFAM" id="SSF52058">
    <property type="entry name" value="L domain-like"/>
    <property type="match status" value="1"/>
</dbReference>
<sequence>MAQIFVSYAHADHALLEKFLEALRPVADRLDLVLWWDEELQAGQKWDARIRAALDASDVFVCFVTNAFLKPSGYILKTELPMIRAAEKSRGALVLPVIAEPSHWDLEFADTQAVPKTKARKPGLRPISKWNQKQEGFHEASLQLKRPIVDFLNAMPPRPDPGPGPAMAPTPAGFAIIGRPPSEVERADPSLKGHHDDILDALAEIEPHLDRLGNVDPKLVKAVRTYAEAARKPFAEVPLDRLWSLGGRLCERIETLSNPELAEIFEARTLRDLTGELHRLRDVHAVLMMSTEQGRELTGKVAAYRSSSTPLATTERSAHAVLAAMTGQKGLLEPVTRKFVGAVAEPLGEGTERVDEIEAGLRTALHAVTAFFGALEPLVRAGPSRRTDEARIRDDFASDPNLATFIAAFAYIERHEATIAAFAAENPDLRRYVERTLGGLAGKRVAMTVDLDEPPADFDEDVVRDMILSGQDVPKDWVPYVRNLEFAGVTLFDNLTSLTPYRNLETLDISGTGVTDLAPLGKLRKLALLQVTRPSVADLKPLAKLQTLTDVNLLGATVADLAVLAELKNLKALYISETGIVDFALLARLSGLETLFLSSTSIADLAPLADLQNLELLYVSNTPVSDLTPLAQLQNLRGIYVSNTLVSDLTPLSGLQNLKAVYVSKTSVSDLTPLSGLQNLERLSVEYTAVAELSPLTGLQNLHSLHVSNTSVADLAPLAGLLQITTLDISGTQVNDLRVFGLLDKLENVEATDLTDLIEIPTVWPASLRQLNLRGSHWPADRPLPEVPWRVAPDGTIRRGGGDDPFPFRFWVEALEPRAPSPPEG</sequence>
<keyword evidence="2" id="KW-0677">Repeat</keyword>
<dbReference type="SUPFAM" id="SSF52200">
    <property type="entry name" value="Toll/Interleukin receptor TIR domain"/>
    <property type="match status" value="1"/>
</dbReference>
<dbReference type="PANTHER" id="PTHR46652">
    <property type="entry name" value="LEUCINE-RICH REPEAT AND IQ DOMAIN-CONTAINING PROTEIN 1-RELATED"/>
    <property type="match status" value="1"/>
</dbReference>
<dbReference type="Proteomes" id="UP000292781">
    <property type="component" value="Unassembled WGS sequence"/>
</dbReference>
<evidence type="ECO:0000259" key="3">
    <source>
        <dbReference type="Pfam" id="PF13676"/>
    </source>
</evidence>
<protein>
    <submittedName>
        <fullName evidence="4">TIR domain-containing protein</fullName>
    </submittedName>
</protein>
<dbReference type="InterPro" id="IPR025875">
    <property type="entry name" value="Leu-rich_rpt_4"/>
</dbReference>
<reference evidence="4 5" key="1">
    <citation type="submission" date="2019-02" db="EMBL/GenBank/DDBJ databases">
        <title>Siculibacillus lacustris gen. nov., sp. nov., a new rosette-forming bacterium isolated from a freshwater crater lake (Lake St. Ana, Romania).</title>
        <authorList>
            <person name="Felfoldi T."/>
            <person name="Marton Z."/>
            <person name="Szabo A."/>
            <person name="Mentes A."/>
            <person name="Boka K."/>
            <person name="Marialigeti K."/>
            <person name="Mathe I."/>
            <person name="Koncz M."/>
            <person name="Schumann P."/>
            <person name="Toth E."/>
        </authorList>
    </citation>
    <scope>NUCLEOTIDE SEQUENCE [LARGE SCALE GENOMIC DNA]</scope>
    <source>
        <strain evidence="4 5">SA-279</strain>
    </source>
</reference>
<dbReference type="InterPro" id="IPR035897">
    <property type="entry name" value="Toll_tir_struct_dom_sf"/>
</dbReference>
<dbReference type="PANTHER" id="PTHR46652:SF3">
    <property type="entry name" value="LEUCINE-RICH REPEAT-CONTAINING PROTEIN 9"/>
    <property type="match status" value="1"/>
</dbReference>
<dbReference type="Gene3D" id="3.80.10.10">
    <property type="entry name" value="Ribonuclease Inhibitor"/>
    <property type="match status" value="1"/>
</dbReference>
<evidence type="ECO:0000256" key="1">
    <source>
        <dbReference type="ARBA" id="ARBA00022614"/>
    </source>
</evidence>
<name>A0A4Q9VIM1_9HYPH</name>
<dbReference type="OrthoDB" id="1426235at2"/>
<proteinExistence type="predicted"/>
<evidence type="ECO:0000256" key="2">
    <source>
        <dbReference type="ARBA" id="ARBA00022737"/>
    </source>
</evidence>
<evidence type="ECO:0000313" key="5">
    <source>
        <dbReference type="Proteomes" id="UP000292781"/>
    </source>
</evidence>
<gene>
    <name evidence="4" type="ORF">EYW49_16770</name>
</gene>